<dbReference type="GO" id="GO:0005506">
    <property type="term" value="F:iron ion binding"/>
    <property type="evidence" value="ECO:0007669"/>
    <property type="project" value="InterPro"/>
</dbReference>
<dbReference type="Gene3D" id="1.20.120.10">
    <property type="entry name" value="Cytochrome c/b562"/>
    <property type="match status" value="1"/>
</dbReference>
<feature type="signal peptide" evidence="3">
    <location>
        <begin position="1"/>
        <end position="25"/>
    </location>
</feature>
<dbReference type="AlphaFoldDB" id="A0A074VC64"/>
<dbReference type="Proteomes" id="UP000027644">
    <property type="component" value="Unassembled WGS sequence"/>
</dbReference>
<proteinExistence type="inferred from homology"/>
<evidence type="ECO:0000256" key="3">
    <source>
        <dbReference type="SAM" id="SignalP"/>
    </source>
</evidence>
<evidence type="ECO:0000313" key="5">
    <source>
        <dbReference type="Proteomes" id="UP000027644"/>
    </source>
</evidence>
<name>A0A074VC64_9NEIS</name>
<comment type="similarity">
    <text evidence="1">Belongs to the cytochrome b562 family.</text>
</comment>
<reference evidence="4 5" key="1">
    <citation type="journal article" date="2014" name="PLoS Genet.">
        <title>Hidden diversity in honey bee gut symbionts detected by single-cell genomics.</title>
        <authorList>
            <person name="Engel P."/>
            <person name="Stepanauskas R."/>
            <person name="Moran N."/>
        </authorList>
    </citation>
    <scope>NUCLEOTIDE SEQUENCE [LARGE SCALE GENOMIC DNA]</scope>
    <source>
        <strain evidence="4 5">SCGC AB-598-J21</strain>
    </source>
</reference>
<comment type="caution">
    <text evidence="4">The sequence shown here is derived from an EMBL/GenBank/DDBJ whole genome shotgun (WGS) entry which is preliminary data.</text>
</comment>
<dbReference type="InterPro" id="IPR009155">
    <property type="entry name" value="Cyt_b562"/>
</dbReference>
<accession>A0A074VC64</accession>
<sequence>MATKKFLSAGILLLSLILSVMTVQANGVNVYMSAINMSYARFNSAQTVADASKALVSMRAAAVAAKAKKPSGLENAAPNNPKLRAYYAEMDKLIAEIDKTNNLVKAGKMVQAKAEGKKILQLRDEGHKAMRR</sequence>
<evidence type="ECO:0000256" key="1">
    <source>
        <dbReference type="ARBA" id="ARBA00005523"/>
    </source>
</evidence>
<dbReference type="EMBL" id="AVQL01000455">
    <property type="protein sequence ID" value="KEQ00065.1"/>
    <property type="molecule type" value="Genomic_DNA"/>
</dbReference>
<evidence type="ECO:0000256" key="2">
    <source>
        <dbReference type="ARBA" id="ARBA00022729"/>
    </source>
</evidence>
<dbReference type="GO" id="GO:0022900">
    <property type="term" value="P:electron transport chain"/>
    <property type="evidence" value="ECO:0007669"/>
    <property type="project" value="InterPro"/>
</dbReference>
<dbReference type="Pfam" id="PF07361">
    <property type="entry name" value="Cytochrom_B562"/>
    <property type="match status" value="1"/>
</dbReference>
<organism evidence="4 5">
    <name type="scientific">Snodgrassella alvi SCGC AB-598-J21</name>
    <dbReference type="NCBI Taxonomy" id="1385367"/>
    <lineage>
        <taxon>Bacteria</taxon>
        <taxon>Pseudomonadati</taxon>
        <taxon>Pseudomonadota</taxon>
        <taxon>Betaproteobacteria</taxon>
        <taxon>Neisseriales</taxon>
        <taxon>Neisseriaceae</taxon>
        <taxon>Snodgrassella</taxon>
    </lineage>
</organism>
<evidence type="ECO:0000313" key="4">
    <source>
        <dbReference type="EMBL" id="KEQ00065.1"/>
    </source>
</evidence>
<gene>
    <name evidence="4" type="ORF">SASC598J21_021780</name>
</gene>
<feature type="chain" id="PRO_5001700563" evidence="3">
    <location>
        <begin position="26"/>
        <end position="132"/>
    </location>
</feature>
<keyword evidence="2 3" id="KW-0732">Signal</keyword>
<dbReference type="GO" id="GO:0009055">
    <property type="term" value="F:electron transfer activity"/>
    <property type="evidence" value="ECO:0007669"/>
    <property type="project" value="InterPro"/>
</dbReference>
<dbReference type="SUPFAM" id="SSF47175">
    <property type="entry name" value="Cytochromes"/>
    <property type="match status" value="1"/>
</dbReference>
<dbReference type="InterPro" id="IPR010980">
    <property type="entry name" value="Cyt_c/b562"/>
</dbReference>
<dbReference type="GO" id="GO:0020037">
    <property type="term" value="F:heme binding"/>
    <property type="evidence" value="ECO:0007669"/>
    <property type="project" value="InterPro"/>
</dbReference>
<protein>
    <submittedName>
        <fullName evidence="4">Soluble cytochrome b562</fullName>
    </submittedName>
</protein>
<dbReference type="GO" id="GO:0042597">
    <property type="term" value="C:periplasmic space"/>
    <property type="evidence" value="ECO:0007669"/>
    <property type="project" value="InterPro"/>
</dbReference>